<keyword evidence="4" id="KW-0812">Transmembrane</keyword>
<comment type="similarity">
    <text evidence="1 3">Belongs to the N-Me-Phe pilin family.</text>
</comment>
<sequence length="153" mass="15785">MKGQKGFTLIELMIVVAVIGVLAAVAVPQYQKYVAKAEAASALATIAALKTNVETSIAEEGEFPSLAATDTGDNNFGVPKVTSGTIAFTPKTANKTDGSVIYKFTAGSSNSLLEAGTVTLVRDLDGNWECKTQFGSSTDTSLIPNNCSSSSAP</sequence>
<dbReference type="GO" id="GO:0044096">
    <property type="term" value="C:type IV pilus"/>
    <property type="evidence" value="ECO:0007669"/>
    <property type="project" value="TreeGrafter"/>
</dbReference>
<dbReference type="InterPro" id="IPR001082">
    <property type="entry name" value="Pilin"/>
</dbReference>
<evidence type="ECO:0000256" key="4">
    <source>
        <dbReference type="SAM" id="Phobius"/>
    </source>
</evidence>
<organism evidence="5 6">
    <name type="scientific">Photobacterium gaetbulicola</name>
    <dbReference type="NCBI Taxonomy" id="1295392"/>
    <lineage>
        <taxon>Bacteria</taxon>
        <taxon>Pseudomonadati</taxon>
        <taxon>Pseudomonadota</taxon>
        <taxon>Gammaproteobacteria</taxon>
        <taxon>Vibrionales</taxon>
        <taxon>Vibrionaceae</taxon>
        <taxon>Photobacterium</taxon>
    </lineage>
</organism>
<dbReference type="AlphaFoldDB" id="A0A0B9H0Z9"/>
<dbReference type="Pfam" id="PF00114">
    <property type="entry name" value="Pilin"/>
    <property type="match status" value="1"/>
</dbReference>
<dbReference type="Proteomes" id="UP000031278">
    <property type="component" value="Unassembled WGS sequence"/>
</dbReference>
<name>A0A0B9H0Z9_9GAMM</name>
<dbReference type="Pfam" id="PF07963">
    <property type="entry name" value="N_methyl"/>
    <property type="match status" value="1"/>
</dbReference>
<keyword evidence="3" id="KW-0281">Fimbrium</keyword>
<reference evidence="5 6" key="1">
    <citation type="submission" date="2014-12" db="EMBL/GenBank/DDBJ databases">
        <title>Genome sequencing of Photobacterium gaetbulicola AD005a.</title>
        <authorList>
            <person name="Adrian T.G.S."/>
            <person name="Chan K.G."/>
        </authorList>
    </citation>
    <scope>NUCLEOTIDE SEQUENCE [LARGE SCALE GENOMIC DNA]</scope>
    <source>
        <strain evidence="5 6">AD005a</strain>
    </source>
</reference>
<dbReference type="PANTHER" id="PTHR30093">
    <property type="entry name" value="GENERAL SECRETION PATHWAY PROTEIN G"/>
    <property type="match status" value="1"/>
</dbReference>
<evidence type="ECO:0000256" key="2">
    <source>
        <dbReference type="ARBA" id="ARBA00022481"/>
    </source>
</evidence>
<dbReference type="InterPro" id="IPR012902">
    <property type="entry name" value="N_methyl_site"/>
</dbReference>
<dbReference type="SUPFAM" id="SSF54523">
    <property type="entry name" value="Pili subunits"/>
    <property type="match status" value="1"/>
</dbReference>
<dbReference type="GO" id="GO:0043107">
    <property type="term" value="P:type IV pilus-dependent motility"/>
    <property type="evidence" value="ECO:0007669"/>
    <property type="project" value="TreeGrafter"/>
</dbReference>
<protein>
    <submittedName>
        <fullName evidence="5">Fimbrial protein</fullName>
    </submittedName>
</protein>
<dbReference type="InterPro" id="IPR045584">
    <property type="entry name" value="Pilin-like"/>
</dbReference>
<gene>
    <name evidence="5" type="ORF">RJ45_05530</name>
</gene>
<comment type="caution">
    <text evidence="5">The sequence shown here is derived from an EMBL/GenBank/DDBJ whole genome shotgun (WGS) entry which is preliminary data.</text>
</comment>
<feature type="transmembrane region" description="Helical" evidence="4">
    <location>
        <begin position="6"/>
        <end position="27"/>
    </location>
</feature>
<dbReference type="RefSeq" id="WP_039459338.1">
    <property type="nucleotide sequence ID" value="NZ_JWLZ01000059.1"/>
</dbReference>
<dbReference type="PANTHER" id="PTHR30093:SF34">
    <property type="entry name" value="PREPILIN PEPTIDASE-DEPENDENT PROTEIN D"/>
    <property type="match status" value="1"/>
</dbReference>
<dbReference type="PROSITE" id="PS00409">
    <property type="entry name" value="PROKAR_NTER_METHYL"/>
    <property type="match status" value="1"/>
</dbReference>
<keyword evidence="2" id="KW-0488">Methylation</keyword>
<keyword evidence="4" id="KW-0472">Membrane</keyword>
<accession>A0A0B9H0Z9</accession>
<evidence type="ECO:0000313" key="5">
    <source>
        <dbReference type="EMBL" id="KHT64626.1"/>
    </source>
</evidence>
<dbReference type="GO" id="GO:0007155">
    <property type="term" value="P:cell adhesion"/>
    <property type="evidence" value="ECO:0007669"/>
    <property type="project" value="InterPro"/>
</dbReference>
<dbReference type="Gene3D" id="3.30.700.10">
    <property type="entry name" value="Glycoprotein, Type 4 Pilin"/>
    <property type="match status" value="1"/>
</dbReference>
<evidence type="ECO:0000313" key="6">
    <source>
        <dbReference type="Proteomes" id="UP000031278"/>
    </source>
</evidence>
<dbReference type="NCBIfam" id="TIGR02532">
    <property type="entry name" value="IV_pilin_GFxxxE"/>
    <property type="match status" value="1"/>
</dbReference>
<keyword evidence="4" id="KW-1133">Transmembrane helix</keyword>
<evidence type="ECO:0000256" key="1">
    <source>
        <dbReference type="ARBA" id="ARBA00005233"/>
    </source>
</evidence>
<proteinExistence type="inferred from homology"/>
<evidence type="ECO:0000256" key="3">
    <source>
        <dbReference type="RuleBase" id="RU000389"/>
    </source>
</evidence>
<dbReference type="EMBL" id="JWLZ01000059">
    <property type="protein sequence ID" value="KHT64626.1"/>
    <property type="molecule type" value="Genomic_DNA"/>
</dbReference>